<dbReference type="KEGG" id="rhg:EXZ61_10605"/>
<dbReference type="SUPFAM" id="SSF52172">
    <property type="entry name" value="CheY-like"/>
    <property type="match status" value="1"/>
</dbReference>
<dbReference type="Proteomes" id="UP000317365">
    <property type="component" value="Chromosome"/>
</dbReference>
<organism evidence="4 5">
    <name type="scientific">Rhodoferax aquaticus</name>
    <dbReference type="NCBI Taxonomy" id="2527691"/>
    <lineage>
        <taxon>Bacteria</taxon>
        <taxon>Pseudomonadati</taxon>
        <taxon>Pseudomonadota</taxon>
        <taxon>Betaproteobacteria</taxon>
        <taxon>Burkholderiales</taxon>
        <taxon>Comamonadaceae</taxon>
        <taxon>Rhodoferax</taxon>
    </lineage>
</organism>
<dbReference type="GO" id="GO:0000160">
    <property type="term" value="P:phosphorelay signal transduction system"/>
    <property type="evidence" value="ECO:0007669"/>
    <property type="project" value="InterPro"/>
</dbReference>
<dbReference type="PANTHER" id="PTHR44591:SF23">
    <property type="entry name" value="CHEY SUBFAMILY"/>
    <property type="match status" value="1"/>
</dbReference>
<evidence type="ECO:0000259" key="3">
    <source>
        <dbReference type="PROSITE" id="PS50110"/>
    </source>
</evidence>
<dbReference type="PROSITE" id="PS50110">
    <property type="entry name" value="RESPONSE_REGULATORY"/>
    <property type="match status" value="1"/>
</dbReference>
<protein>
    <submittedName>
        <fullName evidence="4">Response regulator</fullName>
    </submittedName>
</protein>
<feature type="modified residue" description="4-aspartylphosphate" evidence="2">
    <location>
        <position position="57"/>
    </location>
</feature>
<reference evidence="5" key="1">
    <citation type="submission" date="2019-02" db="EMBL/GenBank/DDBJ databases">
        <title>Complete genome sequence of Rhodoferax sp. Gr-4.</title>
        <authorList>
            <person name="Jin L."/>
        </authorList>
    </citation>
    <scope>NUCLEOTIDE SEQUENCE [LARGE SCALE GENOMIC DNA]</scope>
    <source>
        <strain evidence="5">Gr-4</strain>
    </source>
</reference>
<dbReference type="InterPro" id="IPR011006">
    <property type="entry name" value="CheY-like_superfamily"/>
</dbReference>
<evidence type="ECO:0000256" key="1">
    <source>
        <dbReference type="ARBA" id="ARBA00022553"/>
    </source>
</evidence>
<reference evidence="5" key="2">
    <citation type="journal article" date="2020" name="Int. J. Syst. Evol. Microbiol.">
        <title>Genomic insights into a novel species Rhodoferax aquaticus sp. nov., isolated from freshwater.</title>
        <authorList>
            <person name="Li T."/>
            <person name="Zhuo Y."/>
            <person name="Jin C.Z."/>
            <person name="Wu X."/>
            <person name="Ko S.R."/>
            <person name="Jin F.J."/>
            <person name="Ahn C.Y."/>
            <person name="Oh H.M."/>
            <person name="Lee H.G."/>
            <person name="Jin L."/>
        </authorList>
    </citation>
    <scope>NUCLEOTIDE SEQUENCE [LARGE SCALE GENOMIC DNA]</scope>
    <source>
        <strain evidence="5">Gr-4</strain>
    </source>
</reference>
<dbReference type="EMBL" id="CP036282">
    <property type="protein sequence ID" value="QDL54580.1"/>
    <property type="molecule type" value="Genomic_DNA"/>
</dbReference>
<dbReference type="Gene3D" id="3.40.50.2300">
    <property type="match status" value="1"/>
</dbReference>
<gene>
    <name evidence="4" type="ORF">EXZ61_10605</name>
</gene>
<dbReference type="SMART" id="SM00448">
    <property type="entry name" value="REC"/>
    <property type="match status" value="1"/>
</dbReference>
<dbReference type="InterPro" id="IPR050595">
    <property type="entry name" value="Bact_response_regulator"/>
</dbReference>
<name>A0A515EPM9_9BURK</name>
<sequence length="128" mass="14017">MDIKSARIVVVDDESIMRTFILNSLRRLGILDLYAFEDGAEALREVIKLKPDLVLTDVHMQPVGGIEFVRQLRGLPNNQLSNTKVIFLSADSSVATVGEALPLGVSGYLVKPPMLNSLAAKIEQALRT</sequence>
<evidence type="ECO:0000256" key="2">
    <source>
        <dbReference type="PROSITE-ProRule" id="PRU00169"/>
    </source>
</evidence>
<dbReference type="RefSeq" id="WP_142811619.1">
    <property type="nucleotide sequence ID" value="NZ_CP036282.1"/>
</dbReference>
<dbReference type="AlphaFoldDB" id="A0A515EPM9"/>
<accession>A0A515EPM9</accession>
<proteinExistence type="predicted"/>
<feature type="domain" description="Response regulatory" evidence="3">
    <location>
        <begin position="7"/>
        <end position="126"/>
    </location>
</feature>
<dbReference type="Pfam" id="PF00072">
    <property type="entry name" value="Response_reg"/>
    <property type="match status" value="1"/>
</dbReference>
<evidence type="ECO:0000313" key="5">
    <source>
        <dbReference type="Proteomes" id="UP000317365"/>
    </source>
</evidence>
<keyword evidence="5" id="KW-1185">Reference proteome</keyword>
<dbReference type="PANTHER" id="PTHR44591">
    <property type="entry name" value="STRESS RESPONSE REGULATOR PROTEIN 1"/>
    <property type="match status" value="1"/>
</dbReference>
<dbReference type="InterPro" id="IPR001789">
    <property type="entry name" value="Sig_transdc_resp-reg_receiver"/>
</dbReference>
<keyword evidence="1 2" id="KW-0597">Phosphoprotein</keyword>
<evidence type="ECO:0000313" key="4">
    <source>
        <dbReference type="EMBL" id="QDL54580.1"/>
    </source>
</evidence>